<feature type="compositionally biased region" description="Basic and acidic residues" evidence="1">
    <location>
        <begin position="64"/>
        <end position="73"/>
    </location>
</feature>
<dbReference type="PANTHER" id="PTHR12774">
    <property type="entry name" value="PEROXISOMAL BIOGENESIS FACTOR 19"/>
    <property type="match status" value="1"/>
</dbReference>
<organism evidence="2 3">
    <name type="scientific">Thelephora terrestris</name>
    <dbReference type="NCBI Taxonomy" id="56493"/>
    <lineage>
        <taxon>Eukaryota</taxon>
        <taxon>Fungi</taxon>
        <taxon>Dikarya</taxon>
        <taxon>Basidiomycota</taxon>
        <taxon>Agaricomycotina</taxon>
        <taxon>Agaricomycetes</taxon>
        <taxon>Thelephorales</taxon>
        <taxon>Thelephoraceae</taxon>
        <taxon>Thelephora</taxon>
    </lineage>
</organism>
<evidence type="ECO:0000313" key="3">
    <source>
        <dbReference type="Proteomes" id="UP000736335"/>
    </source>
</evidence>
<protein>
    <submittedName>
        <fullName evidence="2">Pex19 protein</fullName>
    </submittedName>
</protein>
<gene>
    <name evidence="2" type="ORF">BJ322DRAFT_607414</name>
</gene>
<dbReference type="Proteomes" id="UP000736335">
    <property type="component" value="Unassembled WGS sequence"/>
</dbReference>
<dbReference type="EMBL" id="WIUZ02000004">
    <property type="protein sequence ID" value="KAF9788134.1"/>
    <property type="molecule type" value="Genomic_DNA"/>
</dbReference>
<evidence type="ECO:0000256" key="1">
    <source>
        <dbReference type="SAM" id="MobiDB-lite"/>
    </source>
</evidence>
<dbReference type="GO" id="GO:0045046">
    <property type="term" value="P:protein import into peroxisome membrane"/>
    <property type="evidence" value="ECO:0007669"/>
    <property type="project" value="TreeGrafter"/>
</dbReference>
<name>A0A9P6L8K9_9AGAM</name>
<keyword evidence="3" id="KW-1185">Reference proteome</keyword>
<dbReference type="AlphaFoldDB" id="A0A9P6L8K9"/>
<sequence length="239" mass="26456">MESLLKELGDGTVNLEEFGKLAAQEKVKEEEQERMFKDAWSKLIDDTDPSTLASTSAALPNTKGLRDGSEGSFQDRIKQTMDKMKEGQSSLKSEEGGGDLEALLSSLNSIGADGEDEEGIQGFLETMMSQLMSKEVLYEPLKEMDEKFPSYLAENESRLPQGDKDRYKKQQEIVSQIITIFEGNDYSEEDPQIGMKVMALMNEMQEYGAPPTEIMGELPPGVPVGPDGLPQLPGECRIM</sequence>
<reference evidence="2" key="2">
    <citation type="submission" date="2020-11" db="EMBL/GenBank/DDBJ databases">
        <authorList>
            <consortium name="DOE Joint Genome Institute"/>
            <person name="Kuo A."/>
            <person name="Miyauchi S."/>
            <person name="Kiss E."/>
            <person name="Drula E."/>
            <person name="Kohler A."/>
            <person name="Sanchez-Garcia M."/>
            <person name="Andreopoulos B."/>
            <person name="Barry K.W."/>
            <person name="Bonito G."/>
            <person name="Buee M."/>
            <person name="Carver A."/>
            <person name="Chen C."/>
            <person name="Cichocki N."/>
            <person name="Clum A."/>
            <person name="Culley D."/>
            <person name="Crous P.W."/>
            <person name="Fauchery L."/>
            <person name="Girlanda M."/>
            <person name="Hayes R."/>
            <person name="Keri Z."/>
            <person name="Labutti K."/>
            <person name="Lipzen A."/>
            <person name="Lombard V."/>
            <person name="Magnuson J."/>
            <person name="Maillard F."/>
            <person name="Morin E."/>
            <person name="Murat C."/>
            <person name="Nolan M."/>
            <person name="Ohm R."/>
            <person name="Pangilinan J."/>
            <person name="Pereira M."/>
            <person name="Perotto S."/>
            <person name="Peter M."/>
            <person name="Riley R."/>
            <person name="Sitrit Y."/>
            <person name="Stielow B."/>
            <person name="Szollosi G."/>
            <person name="Zifcakova L."/>
            <person name="Stursova M."/>
            <person name="Spatafora J.W."/>
            <person name="Tedersoo L."/>
            <person name="Vaario L.-M."/>
            <person name="Yamada A."/>
            <person name="Yan M."/>
            <person name="Wang P."/>
            <person name="Xu J."/>
            <person name="Bruns T."/>
            <person name="Baldrian P."/>
            <person name="Vilgalys R."/>
            <person name="Henrissat B."/>
            <person name="Grigoriev I.V."/>
            <person name="Hibbett D."/>
            <person name="Nagy L.G."/>
            <person name="Martin F.M."/>
        </authorList>
    </citation>
    <scope>NUCLEOTIDE SEQUENCE</scope>
    <source>
        <strain evidence="2">UH-Tt-Lm1</strain>
    </source>
</reference>
<evidence type="ECO:0000313" key="2">
    <source>
        <dbReference type="EMBL" id="KAF9788134.1"/>
    </source>
</evidence>
<feature type="region of interest" description="Disordered" evidence="1">
    <location>
        <begin position="47"/>
        <end position="73"/>
    </location>
</feature>
<reference evidence="2" key="1">
    <citation type="journal article" date="2020" name="Nat. Commun.">
        <title>Large-scale genome sequencing of mycorrhizal fungi provides insights into the early evolution of symbiotic traits.</title>
        <authorList>
            <person name="Miyauchi S."/>
            <person name="Kiss E."/>
            <person name="Kuo A."/>
            <person name="Drula E."/>
            <person name="Kohler A."/>
            <person name="Sanchez-Garcia M."/>
            <person name="Morin E."/>
            <person name="Andreopoulos B."/>
            <person name="Barry K.W."/>
            <person name="Bonito G."/>
            <person name="Buee M."/>
            <person name="Carver A."/>
            <person name="Chen C."/>
            <person name="Cichocki N."/>
            <person name="Clum A."/>
            <person name="Culley D."/>
            <person name="Crous P.W."/>
            <person name="Fauchery L."/>
            <person name="Girlanda M."/>
            <person name="Hayes R.D."/>
            <person name="Keri Z."/>
            <person name="LaButti K."/>
            <person name="Lipzen A."/>
            <person name="Lombard V."/>
            <person name="Magnuson J."/>
            <person name="Maillard F."/>
            <person name="Murat C."/>
            <person name="Nolan M."/>
            <person name="Ohm R.A."/>
            <person name="Pangilinan J."/>
            <person name="Pereira M.F."/>
            <person name="Perotto S."/>
            <person name="Peter M."/>
            <person name="Pfister S."/>
            <person name="Riley R."/>
            <person name="Sitrit Y."/>
            <person name="Stielow J.B."/>
            <person name="Szollosi G."/>
            <person name="Zifcakova L."/>
            <person name="Stursova M."/>
            <person name="Spatafora J.W."/>
            <person name="Tedersoo L."/>
            <person name="Vaario L.M."/>
            <person name="Yamada A."/>
            <person name="Yan M."/>
            <person name="Wang P."/>
            <person name="Xu J."/>
            <person name="Bruns T."/>
            <person name="Baldrian P."/>
            <person name="Vilgalys R."/>
            <person name="Dunand C."/>
            <person name="Henrissat B."/>
            <person name="Grigoriev I.V."/>
            <person name="Hibbett D."/>
            <person name="Nagy L.G."/>
            <person name="Martin F.M."/>
        </authorList>
    </citation>
    <scope>NUCLEOTIDE SEQUENCE</scope>
    <source>
        <strain evidence="2">UH-Tt-Lm1</strain>
    </source>
</reference>
<dbReference type="OrthoDB" id="21292at2759"/>
<dbReference type="GO" id="GO:0033328">
    <property type="term" value="F:peroxisome membrane targeting sequence binding"/>
    <property type="evidence" value="ECO:0007669"/>
    <property type="project" value="TreeGrafter"/>
</dbReference>
<dbReference type="Pfam" id="PF04614">
    <property type="entry name" value="Pex19"/>
    <property type="match status" value="1"/>
</dbReference>
<dbReference type="InterPro" id="IPR006708">
    <property type="entry name" value="Pex19"/>
</dbReference>
<dbReference type="InterPro" id="IPR038322">
    <property type="entry name" value="Pex19_C_sf"/>
</dbReference>
<feature type="compositionally biased region" description="Polar residues" evidence="1">
    <location>
        <begin position="49"/>
        <end position="59"/>
    </location>
</feature>
<accession>A0A9P6L8K9</accession>
<dbReference type="Gene3D" id="1.20.120.900">
    <property type="entry name" value="Pex19, mPTS binding domain"/>
    <property type="match status" value="1"/>
</dbReference>
<proteinExistence type="predicted"/>
<dbReference type="PANTHER" id="PTHR12774:SF2">
    <property type="entry name" value="PEROXISOMAL BIOGENESIS FACTOR 19"/>
    <property type="match status" value="1"/>
</dbReference>
<comment type="caution">
    <text evidence="2">The sequence shown here is derived from an EMBL/GenBank/DDBJ whole genome shotgun (WGS) entry which is preliminary data.</text>
</comment>
<dbReference type="GO" id="GO:0005778">
    <property type="term" value="C:peroxisomal membrane"/>
    <property type="evidence" value="ECO:0007669"/>
    <property type="project" value="TreeGrafter"/>
</dbReference>